<name>A0A1R1J7Z7_9BURK</name>
<proteinExistence type="predicted"/>
<gene>
    <name evidence="1" type="ORF">BW685_21505</name>
</gene>
<reference evidence="1 2" key="1">
    <citation type="submission" date="2017-01" db="EMBL/GenBank/DDBJ databases">
        <title>Phylogeographic, genomic and meropenem susceptibility analysis of Burkholderia ubonensis.</title>
        <authorList>
            <person name="Price E.P."/>
            <person name="Sarovich D.S."/>
            <person name="Webb J.R."/>
            <person name="Hall C.M."/>
            <person name="Sahl J.W."/>
            <person name="Kaestli M."/>
            <person name="Mayo M."/>
            <person name="Harrington G."/>
            <person name="Baker A.L."/>
            <person name="Sidak-Loftis L.C."/>
            <person name="Lummis M."/>
            <person name="Schupp J.M."/>
            <person name="Gillece J.D."/>
            <person name="Tuanyok A."/>
            <person name="Warner J."/>
            <person name="Busch J.D."/>
            <person name="Keim P."/>
            <person name="Currie B.J."/>
            <person name="Wagner D.M."/>
        </authorList>
    </citation>
    <scope>NUCLEOTIDE SEQUENCE [LARGE SCALE GENOMIC DNA]</scope>
    <source>
        <strain evidence="1 2">A21</strain>
    </source>
</reference>
<comment type="caution">
    <text evidence="1">The sequence shown here is derived from an EMBL/GenBank/DDBJ whole genome shotgun (WGS) entry which is preliminary data.</text>
</comment>
<dbReference type="RefSeq" id="WP_059613958.1">
    <property type="nucleotide sequence ID" value="NZ_CABVPQ010000003.1"/>
</dbReference>
<accession>A0A1R1J7Z7</accession>
<dbReference type="Proteomes" id="UP000187194">
    <property type="component" value="Unassembled WGS sequence"/>
</dbReference>
<evidence type="ECO:0000313" key="2">
    <source>
        <dbReference type="Proteomes" id="UP000187194"/>
    </source>
</evidence>
<dbReference type="AlphaFoldDB" id="A0A1R1J7Z7"/>
<sequence length="111" mass="12358">MNFSEDDVLDVLTRYPDDISLDGACLEVLGAALREFEALSKGQWSLSNYTMSINVGSEGRVIAVSLMPNPAYEINGVPFEIASRGMYLHGRGVTYVYAIETRQLVKTVYMR</sequence>
<evidence type="ECO:0000313" key="1">
    <source>
        <dbReference type="EMBL" id="OMG71369.1"/>
    </source>
</evidence>
<dbReference type="EMBL" id="MTJZ01000033">
    <property type="protein sequence ID" value="OMG71369.1"/>
    <property type="molecule type" value="Genomic_DNA"/>
</dbReference>
<organism evidence="1 2">
    <name type="scientific">Burkholderia ubonensis</name>
    <dbReference type="NCBI Taxonomy" id="101571"/>
    <lineage>
        <taxon>Bacteria</taxon>
        <taxon>Pseudomonadati</taxon>
        <taxon>Pseudomonadota</taxon>
        <taxon>Betaproteobacteria</taxon>
        <taxon>Burkholderiales</taxon>
        <taxon>Burkholderiaceae</taxon>
        <taxon>Burkholderia</taxon>
        <taxon>Burkholderia cepacia complex</taxon>
    </lineage>
</organism>
<protein>
    <submittedName>
        <fullName evidence="1">Uncharacterized protein</fullName>
    </submittedName>
</protein>